<keyword evidence="2" id="KW-0645">Protease</keyword>
<accession>A0A918RHD2</accession>
<evidence type="ECO:0000313" key="2">
    <source>
        <dbReference type="EMBL" id="GGZ96347.1"/>
    </source>
</evidence>
<sequence>MTRHDELKQRLESMEASLAGKFEASCDARLAELGTQIKQFEKVKETTKVVERCTTAKPVAVAAGSTKLILGEVEKITLAKESMTLTARVDTGADTSSLGVYHLQPFERNGDDWIRFSLNKKKDAETIEYPVFDQVRVKASNSITEERYEIKLDIRVGGQVYRKQLFNLSDRTNLDYQVLLGRSFLRDIAVVDVSQKMLLGGK</sequence>
<dbReference type="Proteomes" id="UP000614811">
    <property type="component" value="Unassembled WGS sequence"/>
</dbReference>
<reference evidence="2" key="1">
    <citation type="journal article" date="2014" name="Int. J. Syst. Evol. Microbiol.">
        <title>Complete genome sequence of Corynebacterium casei LMG S-19264T (=DSM 44701T), isolated from a smear-ripened cheese.</title>
        <authorList>
            <consortium name="US DOE Joint Genome Institute (JGI-PGF)"/>
            <person name="Walter F."/>
            <person name="Albersmeier A."/>
            <person name="Kalinowski J."/>
            <person name="Ruckert C."/>
        </authorList>
    </citation>
    <scope>NUCLEOTIDE SEQUENCE</scope>
    <source>
        <strain evidence="2">KCTC 12711</strain>
    </source>
</reference>
<dbReference type="GO" id="GO:0006508">
    <property type="term" value="P:proteolysis"/>
    <property type="evidence" value="ECO:0007669"/>
    <property type="project" value="UniProtKB-KW"/>
</dbReference>
<comment type="caution">
    <text evidence="2">The sequence shown here is derived from an EMBL/GenBank/DDBJ whole genome shotgun (WGS) entry which is preliminary data.</text>
</comment>
<evidence type="ECO:0000313" key="3">
    <source>
        <dbReference type="Proteomes" id="UP000614811"/>
    </source>
</evidence>
<protein>
    <submittedName>
        <fullName evidence="2">ATP-dependent Zn protease</fullName>
    </submittedName>
</protein>
<dbReference type="InterPro" id="IPR008503">
    <property type="entry name" value="Asp_endopeptidase"/>
</dbReference>
<name>A0A918RHD2_9GAMM</name>
<dbReference type="Gene3D" id="2.40.70.10">
    <property type="entry name" value="Acid Proteases"/>
    <property type="match status" value="1"/>
</dbReference>
<keyword evidence="3" id="KW-1185">Reference proteome</keyword>
<dbReference type="PANTHER" id="PTHR38037:SF2">
    <property type="entry name" value="ATP-DEPENDENT ZINC PROTEASE DOMAIN-CONTAINING PROTEIN-RELATED"/>
    <property type="match status" value="1"/>
</dbReference>
<feature type="domain" description="Retropepsin-like aspartic endopeptidase" evidence="1">
    <location>
        <begin position="69"/>
        <end position="197"/>
    </location>
</feature>
<gene>
    <name evidence="2" type="ORF">GCM10008090_00720</name>
</gene>
<evidence type="ECO:0000259" key="1">
    <source>
        <dbReference type="Pfam" id="PF05618"/>
    </source>
</evidence>
<reference evidence="2" key="2">
    <citation type="submission" date="2020-09" db="EMBL/GenBank/DDBJ databases">
        <authorList>
            <person name="Sun Q."/>
            <person name="Kim S."/>
        </authorList>
    </citation>
    <scope>NUCLEOTIDE SEQUENCE</scope>
    <source>
        <strain evidence="2">KCTC 12711</strain>
    </source>
</reference>
<dbReference type="EMBL" id="BMXA01000001">
    <property type="protein sequence ID" value="GGZ96347.1"/>
    <property type="molecule type" value="Genomic_DNA"/>
</dbReference>
<dbReference type="AlphaFoldDB" id="A0A918RHD2"/>
<dbReference type="GO" id="GO:0008233">
    <property type="term" value="F:peptidase activity"/>
    <property type="evidence" value="ECO:0007669"/>
    <property type="project" value="UniProtKB-KW"/>
</dbReference>
<dbReference type="InterPro" id="IPR021109">
    <property type="entry name" value="Peptidase_aspartic_dom_sf"/>
</dbReference>
<organism evidence="2 3">
    <name type="scientific">Arenicella chitinivorans</name>
    <dbReference type="NCBI Taxonomy" id="1329800"/>
    <lineage>
        <taxon>Bacteria</taxon>
        <taxon>Pseudomonadati</taxon>
        <taxon>Pseudomonadota</taxon>
        <taxon>Gammaproteobacteria</taxon>
        <taxon>Arenicellales</taxon>
        <taxon>Arenicellaceae</taxon>
        <taxon>Arenicella</taxon>
    </lineage>
</organism>
<proteinExistence type="predicted"/>
<dbReference type="SUPFAM" id="SSF50630">
    <property type="entry name" value="Acid proteases"/>
    <property type="match status" value="1"/>
</dbReference>
<keyword evidence="2" id="KW-0378">Hydrolase</keyword>
<dbReference type="PANTHER" id="PTHR38037">
    <property type="entry name" value="ZN_PROTEASE DOMAIN-CONTAINING PROTEIN"/>
    <property type="match status" value="1"/>
</dbReference>
<dbReference type="Pfam" id="PF05618">
    <property type="entry name" value="Zn_protease"/>
    <property type="match status" value="1"/>
</dbReference>